<dbReference type="CDD" id="cd00156">
    <property type="entry name" value="REC"/>
    <property type="match status" value="1"/>
</dbReference>
<dbReference type="InterPro" id="IPR001789">
    <property type="entry name" value="Sig_transdc_resp-reg_receiver"/>
</dbReference>
<dbReference type="SUPFAM" id="SSF52172">
    <property type="entry name" value="CheY-like"/>
    <property type="match status" value="1"/>
</dbReference>
<name>A0ABY8PPL6_9BACT</name>
<evidence type="ECO:0000256" key="1">
    <source>
        <dbReference type="PROSITE-ProRule" id="PRU00169"/>
    </source>
</evidence>
<dbReference type="Pfam" id="PF00072">
    <property type="entry name" value="Response_reg"/>
    <property type="match status" value="1"/>
</dbReference>
<dbReference type="EMBL" id="CP069362">
    <property type="protein sequence ID" value="WGS64539.1"/>
    <property type="molecule type" value="Genomic_DNA"/>
</dbReference>
<reference evidence="3 4" key="1">
    <citation type="submission" date="2021-02" db="EMBL/GenBank/DDBJ databases">
        <title>Characterization of Marinitoga sp. nov. str. BP5-C20A.</title>
        <authorList>
            <person name="Erauso G."/>
            <person name="Postec A."/>
        </authorList>
    </citation>
    <scope>NUCLEOTIDE SEQUENCE [LARGE SCALE GENOMIC DNA]</scope>
    <source>
        <strain evidence="3 4">BP5-C20A</strain>
    </source>
</reference>
<dbReference type="RefSeq" id="WP_280998274.1">
    <property type="nucleotide sequence ID" value="NZ_CP069362.1"/>
</dbReference>
<proteinExistence type="predicted"/>
<dbReference type="PROSITE" id="PS50110">
    <property type="entry name" value="RESPONSE_REGULATORY"/>
    <property type="match status" value="1"/>
</dbReference>
<evidence type="ECO:0000313" key="4">
    <source>
        <dbReference type="Proteomes" id="UP001232493"/>
    </source>
</evidence>
<evidence type="ECO:0000259" key="2">
    <source>
        <dbReference type="PROSITE" id="PS50110"/>
    </source>
</evidence>
<dbReference type="SMART" id="SM00448">
    <property type="entry name" value="REC"/>
    <property type="match status" value="1"/>
</dbReference>
<feature type="domain" description="Response regulatory" evidence="2">
    <location>
        <begin position="3"/>
        <end position="126"/>
    </location>
</feature>
<accession>A0ABY8PPL6</accession>
<protein>
    <submittedName>
        <fullName evidence="3">Response regulator</fullName>
    </submittedName>
</protein>
<dbReference type="Gene3D" id="3.40.50.2300">
    <property type="match status" value="1"/>
</dbReference>
<keyword evidence="4" id="KW-1185">Reference proteome</keyword>
<dbReference type="Proteomes" id="UP001232493">
    <property type="component" value="Chromosome"/>
</dbReference>
<organism evidence="3 4">
    <name type="scientific">Marinitoga aeolica</name>
    <dbReference type="NCBI Taxonomy" id="2809031"/>
    <lineage>
        <taxon>Bacteria</taxon>
        <taxon>Thermotogati</taxon>
        <taxon>Thermotogota</taxon>
        <taxon>Thermotogae</taxon>
        <taxon>Petrotogales</taxon>
        <taxon>Petrotogaceae</taxon>
        <taxon>Marinitoga</taxon>
    </lineage>
</organism>
<evidence type="ECO:0000313" key="3">
    <source>
        <dbReference type="EMBL" id="WGS64539.1"/>
    </source>
</evidence>
<gene>
    <name evidence="3" type="ORF">JRV97_09200</name>
</gene>
<comment type="caution">
    <text evidence="1">Lacks conserved residue(s) required for the propagation of feature annotation.</text>
</comment>
<sequence length="227" mass="26846">MHKILIIEDSPEIVILYEKMINNYLQNIDHINIILYTTHELKDFLNNEENFKEKFSLILSEIELHGENITEYLEILKTYQPKTPLYIVSNKMNLNSIRTIFKIGATDWIEKPIVPEEFSIMLAESVFKGETFESRYRKLKNELATFSENNNLEFFILEDKISKLIFDNPNRYEGHLLLGYLYWKKLKNITLLKKHYNAALALAEGTIKDKEFQSIIVKILEAHKNEK</sequence>
<dbReference type="InterPro" id="IPR011006">
    <property type="entry name" value="CheY-like_superfamily"/>
</dbReference>